<gene>
    <name evidence="2" type="ORF">IAA73_01540</name>
</gene>
<dbReference type="InterPro" id="IPR013783">
    <property type="entry name" value="Ig-like_fold"/>
</dbReference>
<reference evidence="2" key="1">
    <citation type="submission" date="2020-10" db="EMBL/GenBank/DDBJ databases">
        <authorList>
            <person name="Gilroy R."/>
        </authorList>
    </citation>
    <scope>NUCLEOTIDE SEQUENCE</scope>
    <source>
        <strain evidence="2">G3-3990</strain>
    </source>
</reference>
<dbReference type="InterPro" id="IPR036388">
    <property type="entry name" value="WH-like_DNA-bd_sf"/>
</dbReference>
<name>A0A9D9HRT3_9BACT</name>
<dbReference type="GO" id="GO:0006355">
    <property type="term" value="P:regulation of DNA-templated transcription"/>
    <property type="evidence" value="ECO:0007669"/>
    <property type="project" value="InterPro"/>
</dbReference>
<comment type="caution">
    <text evidence="2">The sequence shown here is derived from an EMBL/GenBank/DDBJ whole genome shotgun (WGS) entry which is preliminary data.</text>
</comment>
<dbReference type="InterPro" id="IPR015943">
    <property type="entry name" value="WD40/YVTN_repeat-like_dom_sf"/>
</dbReference>
<feature type="transmembrane region" description="Helical" evidence="1">
    <location>
        <begin position="753"/>
        <end position="774"/>
    </location>
</feature>
<dbReference type="Gene3D" id="2.130.10.10">
    <property type="entry name" value="YVTN repeat-like/Quinoprotein amine dehydrogenase"/>
    <property type="match status" value="2"/>
</dbReference>
<dbReference type="SUPFAM" id="SSF46894">
    <property type="entry name" value="C-terminal effector domain of the bipartite response regulators"/>
    <property type="match status" value="1"/>
</dbReference>
<keyword evidence="1" id="KW-0812">Transmembrane</keyword>
<proteinExistence type="predicted"/>
<dbReference type="Proteomes" id="UP000823641">
    <property type="component" value="Unassembled WGS sequence"/>
</dbReference>
<evidence type="ECO:0008006" key="4">
    <source>
        <dbReference type="Google" id="ProtNLM"/>
    </source>
</evidence>
<dbReference type="AlphaFoldDB" id="A0A9D9HRT3"/>
<dbReference type="Gene3D" id="2.60.40.10">
    <property type="entry name" value="Immunoglobulins"/>
    <property type="match status" value="1"/>
</dbReference>
<organism evidence="2 3">
    <name type="scientific">Candidatus Gallipaludibacter merdavium</name>
    <dbReference type="NCBI Taxonomy" id="2840839"/>
    <lineage>
        <taxon>Bacteria</taxon>
        <taxon>Pseudomonadati</taxon>
        <taxon>Bacteroidota</taxon>
        <taxon>Bacteroidia</taxon>
        <taxon>Bacteroidales</taxon>
        <taxon>Candidatus Gallipaludibacter</taxon>
    </lineage>
</organism>
<dbReference type="InterPro" id="IPR016032">
    <property type="entry name" value="Sig_transdc_resp-reg_C-effctor"/>
</dbReference>
<dbReference type="EMBL" id="JADIMG010000011">
    <property type="protein sequence ID" value="MBO8459006.1"/>
    <property type="molecule type" value="Genomic_DNA"/>
</dbReference>
<keyword evidence="1" id="KW-0472">Membrane</keyword>
<accession>A0A9D9HRT3</accession>
<keyword evidence="1" id="KW-1133">Transmembrane helix</keyword>
<reference evidence="2" key="2">
    <citation type="journal article" date="2021" name="PeerJ">
        <title>Extensive microbial diversity within the chicken gut microbiome revealed by metagenomics and culture.</title>
        <authorList>
            <person name="Gilroy R."/>
            <person name="Ravi A."/>
            <person name="Getino M."/>
            <person name="Pursley I."/>
            <person name="Horton D.L."/>
            <person name="Alikhan N.F."/>
            <person name="Baker D."/>
            <person name="Gharbi K."/>
            <person name="Hall N."/>
            <person name="Watson M."/>
            <person name="Adriaenssens E.M."/>
            <person name="Foster-Nyarko E."/>
            <person name="Jarju S."/>
            <person name="Secka A."/>
            <person name="Antonio M."/>
            <person name="Oren A."/>
            <person name="Chaudhuri R.R."/>
            <person name="La Ragione R."/>
            <person name="Hildebrand F."/>
            <person name="Pallen M.J."/>
        </authorList>
    </citation>
    <scope>NUCLEOTIDE SEQUENCE</scope>
    <source>
        <strain evidence="2">G3-3990</strain>
    </source>
</reference>
<protein>
    <recommendedName>
        <fullName evidence="4">HTH luxR-type domain-containing protein</fullName>
    </recommendedName>
</protein>
<evidence type="ECO:0000256" key="1">
    <source>
        <dbReference type="SAM" id="Phobius"/>
    </source>
</evidence>
<evidence type="ECO:0000313" key="3">
    <source>
        <dbReference type="Proteomes" id="UP000823641"/>
    </source>
</evidence>
<dbReference type="SUPFAM" id="SSF63829">
    <property type="entry name" value="Calcium-dependent phosphotriesterase"/>
    <property type="match status" value="1"/>
</dbReference>
<dbReference type="Gene3D" id="1.10.10.10">
    <property type="entry name" value="Winged helix-like DNA-binding domain superfamily/Winged helix DNA-binding domain"/>
    <property type="match status" value="1"/>
</dbReference>
<sequence length="959" mass="112002">MRKITFLLLIYILLHITQVLHANGMPLCPPYLQGCANDIFLPVVHNYLPQQYKGANQNWSITQSDEGIIYIANNDGLLSFDGIDWNITYMPDHRIIRSVKAIGNRIYIGSYEEFGYFEKDLYGHLRYTSLIPLLKNHTLNNDEIWTIEQLDSIIYFHSFNALFRYDGKSSISTYCPQEMITSFGKIGNCLYGNYLHSGLVYLDNNSLKPIRQQSSFRDITALLPFHSDTLYITYNNGLYLRNSCKQYEEAISKINKTLKNKEINRAILTSDSLYILGTVSDGILLLNHDLQLLCEIKEGILPNNTVLGIYSDQNNNTWFALDKGISVFHYNPHFRKTAPFKPNVGTIYSAYMDKSHLMLATNQGLYSGQLGTEQLDMKKEIAGQTWGFWEYDNTVFCSAKSTYLLTTNGLQEIYKNQGGDGVCMAHGYIHNQEVLLQGSYSTLNIFRKNDKGNWTFSHTVDNFYNPIRHIAIDYKGRIWCSHFRKGLYCVKLKDDLKTMESCTFFPSPNSQSVYFSAYEFEKQIIFLDQQSIYLYNEDDRQMEPFDRLNKVLGIFSKAYRVVHNGKGHYWFITPTHAVLLSAHNEEFQLLDVVDYSTFSENHINNELNITPLSDDTCLFCFENSLGLYIYHPEKYIKNENITLKCDTWSAYTDNKYDTLPLLVNQQNQIPYSYKELEIHFSYPIFHFNNDIQYRYSLNNEKWQNIGHHQTIEIHHPSIGNHQITIQAVSITGDAIAELQLHFTVKAPFFLNTWAILIYIIAFLCLITLLIISVWHIMERKRKKIEQEREKEQKDKQMEQDRIIYKLKADHLENELKYKSKELASSTISIIRKNEILTQIKEEITSQKEALGTHYPSKYYNKLIKLIDENISSEDDWNIFQSNFDRIHENFFRNLKERYPDLSSADLRLCAWLRLNLTTKEIANLANISVKGVEVARYRLRKKLDLPKEKNLNEFMIEFK</sequence>
<dbReference type="GO" id="GO:0003677">
    <property type="term" value="F:DNA binding"/>
    <property type="evidence" value="ECO:0007669"/>
    <property type="project" value="InterPro"/>
</dbReference>
<evidence type="ECO:0000313" key="2">
    <source>
        <dbReference type="EMBL" id="MBO8459006.1"/>
    </source>
</evidence>